<keyword evidence="1" id="KW-0472">Membrane</keyword>
<accession>A0A840I1M2</accession>
<evidence type="ECO:0000256" key="1">
    <source>
        <dbReference type="SAM" id="Phobius"/>
    </source>
</evidence>
<evidence type="ECO:0000313" key="2">
    <source>
        <dbReference type="EMBL" id="MBB4658088.1"/>
    </source>
</evidence>
<comment type="caution">
    <text evidence="2">The sequence shown here is derived from an EMBL/GenBank/DDBJ whole genome shotgun (WGS) entry which is preliminary data.</text>
</comment>
<dbReference type="RefSeq" id="WP_183815673.1">
    <property type="nucleotide sequence ID" value="NZ_JACHOB010000001.1"/>
</dbReference>
<keyword evidence="1" id="KW-1133">Transmembrane helix</keyword>
<gene>
    <name evidence="2" type="ORF">GGQ59_000588</name>
</gene>
<organism evidence="2 3">
    <name type="scientific">Parvularcula dongshanensis</name>
    <dbReference type="NCBI Taxonomy" id="1173995"/>
    <lineage>
        <taxon>Bacteria</taxon>
        <taxon>Pseudomonadati</taxon>
        <taxon>Pseudomonadota</taxon>
        <taxon>Alphaproteobacteria</taxon>
        <taxon>Parvularculales</taxon>
        <taxon>Parvularculaceae</taxon>
        <taxon>Parvularcula</taxon>
    </lineage>
</organism>
<name>A0A840I1M2_9PROT</name>
<dbReference type="Proteomes" id="UP000563524">
    <property type="component" value="Unassembled WGS sequence"/>
</dbReference>
<keyword evidence="3" id="KW-1185">Reference proteome</keyword>
<feature type="transmembrane region" description="Helical" evidence="1">
    <location>
        <begin position="82"/>
        <end position="100"/>
    </location>
</feature>
<proteinExistence type="predicted"/>
<feature type="transmembrane region" description="Helical" evidence="1">
    <location>
        <begin position="107"/>
        <end position="139"/>
    </location>
</feature>
<evidence type="ECO:0000313" key="3">
    <source>
        <dbReference type="Proteomes" id="UP000563524"/>
    </source>
</evidence>
<protein>
    <submittedName>
        <fullName evidence="2">Uncharacterized protein</fullName>
    </submittedName>
</protein>
<feature type="transmembrane region" description="Helical" evidence="1">
    <location>
        <begin position="12"/>
        <end position="35"/>
    </location>
</feature>
<dbReference type="EMBL" id="JACHOB010000001">
    <property type="protein sequence ID" value="MBB4658088.1"/>
    <property type="molecule type" value="Genomic_DNA"/>
</dbReference>
<reference evidence="2 3" key="1">
    <citation type="submission" date="2020-08" db="EMBL/GenBank/DDBJ databases">
        <title>Genomic Encyclopedia of Type Strains, Phase IV (KMG-IV): sequencing the most valuable type-strain genomes for metagenomic binning, comparative biology and taxonomic classification.</title>
        <authorList>
            <person name="Goeker M."/>
        </authorList>
    </citation>
    <scope>NUCLEOTIDE SEQUENCE [LARGE SCALE GENOMIC DNA]</scope>
    <source>
        <strain evidence="2 3">DSM 102850</strain>
    </source>
</reference>
<feature type="transmembrane region" description="Helical" evidence="1">
    <location>
        <begin position="197"/>
        <end position="218"/>
    </location>
</feature>
<sequence length="241" mass="24467">MSGALAERQPFWLAFGRGVGASLLLLSCLAAGYLAPLDAAQTSLLARASEPVALAPGTEATLLASGALGTLATLPGADALRLASWGLGLPSLFLAVLFLGRDRPARGLLVACAACLHPLVLWACAAGYGLAGLGFLLLWSQLLILPERPAHLGMPPAGLAIAGAAALAPGFSGFALPLFSILFLAAPHDMGRRNMTAVYLVAFLPLCAWAGTLAYAAWLSGAVGAGPLPGLRLAGDPTPRR</sequence>
<feature type="transmembrane region" description="Helical" evidence="1">
    <location>
        <begin position="159"/>
        <end position="185"/>
    </location>
</feature>
<keyword evidence="1" id="KW-0812">Transmembrane</keyword>
<dbReference type="AlphaFoldDB" id="A0A840I1M2"/>